<evidence type="ECO:0000259" key="1">
    <source>
        <dbReference type="Pfam" id="PF08818"/>
    </source>
</evidence>
<gene>
    <name evidence="2" type="ORF">JHE00_14155</name>
</gene>
<dbReference type="Pfam" id="PF08818">
    <property type="entry name" value="DUF1801"/>
    <property type="match status" value="1"/>
</dbReference>
<dbReference type="EMBL" id="JAENJH010000003">
    <property type="protein sequence ID" value="MBK1785474.1"/>
    <property type="molecule type" value="Genomic_DNA"/>
</dbReference>
<dbReference type="Gene3D" id="3.90.1150.200">
    <property type="match status" value="1"/>
</dbReference>
<keyword evidence="3" id="KW-1185">Reference proteome</keyword>
<comment type="caution">
    <text evidence="2">The sequence shown here is derived from an EMBL/GenBank/DDBJ whole genome shotgun (WGS) entry which is preliminary data.</text>
</comment>
<feature type="domain" description="YdhG-like" evidence="1">
    <location>
        <begin position="19"/>
        <end position="115"/>
    </location>
</feature>
<dbReference type="SUPFAM" id="SSF159888">
    <property type="entry name" value="YdhG-like"/>
    <property type="match status" value="1"/>
</dbReference>
<proteinExistence type="predicted"/>
<reference evidence="2" key="1">
    <citation type="submission" date="2020-12" db="EMBL/GenBank/DDBJ databases">
        <title>Prauserella sp. ASG 168, a novel actinomycete isolated from cave rock.</title>
        <authorList>
            <person name="Suriyachadkun C."/>
        </authorList>
    </citation>
    <scope>NUCLEOTIDE SEQUENCE</scope>
    <source>
        <strain evidence="2">ASG 168</strain>
    </source>
</reference>
<dbReference type="InterPro" id="IPR014922">
    <property type="entry name" value="YdhG-like"/>
</dbReference>
<name>A0A934QUA9_9PSEU</name>
<evidence type="ECO:0000313" key="2">
    <source>
        <dbReference type="EMBL" id="MBK1785474.1"/>
    </source>
</evidence>
<dbReference type="AlphaFoldDB" id="A0A934QUA9"/>
<evidence type="ECO:0000313" key="3">
    <source>
        <dbReference type="Proteomes" id="UP000635245"/>
    </source>
</evidence>
<organism evidence="2 3">
    <name type="scientific">Prauserella cavernicola</name>
    <dbReference type="NCBI Taxonomy" id="2800127"/>
    <lineage>
        <taxon>Bacteria</taxon>
        <taxon>Bacillati</taxon>
        <taxon>Actinomycetota</taxon>
        <taxon>Actinomycetes</taxon>
        <taxon>Pseudonocardiales</taxon>
        <taxon>Pseudonocardiaceae</taxon>
        <taxon>Prauserella</taxon>
    </lineage>
</organism>
<dbReference type="RefSeq" id="WP_200318525.1">
    <property type="nucleotide sequence ID" value="NZ_JAENJH010000003.1"/>
</dbReference>
<dbReference type="Proteomes" id="UP000635245">
    <property type="component" value="Unassembled WGS sequence"/>
</dbReference>
<sequence length="119" mass="13028">MARFETVEAYVGSLAEPLREVAEKLLPVIRAALPEANEAVWHGHPVWSAGGAPGRDPVCLIKGYATHLTFSLWRGRSVTDPSGRLENGAREMAGVKLRGLADLDEALFTGWLEQARDLY</sequence>
<protein>
    <submittedName>
        <fullName evidence="2">DUF1801 domain-containing protein</fullName>
    </submittedName>
</protein>
<accession>A0A934QUA9</accession>